<comment type="caution">
    <text evidence="9">The sequence shown here is derived from an EMBL/GenBank/DDBJ whole genome shotgun (WGS) entry which is preliminary data.</text>
</comment>
<feature type="domain" description="Peptidase S1" evidence="8">
    <location>
        <begin position="17"/>
        <end position="246"/>
    </location>
</feature>
<dbReference type="AlphaFoldDB" id="A0AAD7ZI22"/>
<evidence type="ECO:0000256" key="7">
    <source>
        <dbReference type="RuleBase" id="RU363034"/>
    </source>
</evidence>
<reference evidence="9" key="1">
    <citation type="journal article" date="2023" name="IScience">
        <title>Live-bearing cockroach genome reveals convergent evolutionary mechanisms linked to viviparity in insects and beyond.</title>
        <authorList>
            <person name="Fouks B."/>
            <person name="Harrison M.C."/>
            <person name="Mikhailova A.A."/>
            <person name="Marchal E."/>
            <person name="English S."/>
            <person name="Carruthers M."/>
            <person name="Jennings E.C."/>
            <person name="Chiamaka E.L."/>
            <person name="Frigard R.A."/>
            <person name="Pippel M."/>
            <person name="Attardo G.M."/>
            <person name="Benoit J.B."/>
            <person name="Bornberg-Bauer E."/>
            <person name="Tobe S.S."/>
        </authorList>
    </citation>
    <scope>NUCLEOTIDE SEQUENCE</scope>
    <source>
        <strain evidence="9">Stay&amp;Tobe</strain>
    </source>
</reference>
<dbReference type="InterPro" id="IPR009003">
    <property type="entry name" value="Peptidase_S1_PA"/>
</dbReference>
<dbReference type="FunFam" id="2.40.10.10:FF:000036">
    <property type="entry name" value="Trypsin beta"/>
    <property type="match status" value="1"/>
</dbReference>
<dbReference type="SUPFAM" id="SSF50494">
    <property type="entry name" value="Trypsin-like serine proteases"/>
    <property type="match status" value="1"/>
</dbReference>
<dbReference type="Proteomes" id="UP001233999">
    <property type="component" value="Unassembled WGS sequence"/>
</dbReference>
<keyword evidence="5 7" id="KW-0720">Serine protease</keyword>
<dbReference type="GO" id="GO:0004252">
    <property type="term" value="F:serine-type endopeptidase activity"/>
    <property type="evidence" value="ECO:0007669"/>
    <property type="project" value="InterPro"/>
</dbReference>
<dbReference type="PANTHER" id="PTHR24276:SF98">
    <property type="entry name" value="FI18310P1-RELATED"/>
    <property type="match status" value="1"/>
</dbReference>
<evidence type="ECO:0000259" key="8">
    <source>
        <dbReference type="PROSITE" id="PS50240"/>
    </source>
</evidence>
<dbReference type="InterPro" id="IPR001254">
    <property type="entry name" value="Trypsin_dom"/>
</dbReference>
<sequence>FVIFRCIHYGTTQRTRIYNGMMSYLGQYPFQVSLQRNDSHVCGATILTPIWMLTAAHCFMSKDGAQFNGTKNYTILAGTIDLREAGIRRPVAEIVLHAFNAKLAINDIALVRLEKPLPFNGHISAVELPINDTVVEEGTTVTVIGWGKTEKGSSSAILRTVDIELYTIKTCNGLLRTPPNKNDICAGITTGGKGACVGDSGGPLLMNGVQEGIVSWGSKKCASLPYPLGVYTNVALYVDWIKEHTEERRRKSHVVMTEYDIPNIDARLYKYWLIK</sequence>
<evidence type="ECO:0000256" key="5">
    <source>
        <dbReference type="ARBA" id="ARBA00022825"/>
    </source>
</evidence>
<accession>A0AAD7ZI22</accession>
<organism evidence="9 10">
    <name type="scientific">Diploptera punctata</name>
    <name type="common">Pacific beetle cockroach</name>
    <dbReference type="NCBI Taxonomy" id="6984"/>
    <lineage>
        <taxon>Eukaryota</taxon>
        <taxon>Metazoa</taxon>
        <taxon>Ecdysozoa</taxon>
        <taxon>Arthropoda</taxon>
        <taxon>Hexapoda</taxon>
        <taxon>Insecta</taxon>
        <taxon>Pterygota</taxon>
        <taxon>Neoptera</taxon>
        <taxon>Polyneoptera</taxon>
        <taxon>Dictyoptera</taxon>
        <taxon>Blattodea</taxon>
        <taxon>Blaberoidea</taxon>
        <taxon>Blaberidae</taxon>
        <taxon>Diplopterinae</taxon>
        <taxon>Diploptera</taxon>
    </lineage>
</organism>
<dbReference type="InterPro" id="IPR018114">
    <property type="entry name" value="TRYPSIN_HIS"/>
</dbReference>
<keyword evidence="3 7" id="KW-0645">Protease</keyword>
<reference evidence="9" key="2">
    <citation type="submission" date="2023-05" db="EMBL/GenBank/DDBJ databases">
        <authorList>
            <person name="Fouks B."/>
        </authorList>
    </citation>
    <scope>NUCLEOTIDE SEQUENCE</scope>
    <source>
        <strain evidence="9">Stay&amp;Tobe</strain>
        <tissue evidence="9">Testes</tissue>
    </source>
</reference>
<dbReference type="InterPro" id="IPR001314">
    <property type="entry name" value="Peptidase_S1A"/>
</dbReference>
<evidence type="ECO:0000256" key="2">
    <source>
        <dbReference type="ARBA" id="ARBA00007664"/>
    </source>
</evidence>
<dbReference type="Pfam" id="PF00089">
    <property type="entry name" value="Trypsin"/>
    <property type="match status" value="1"/>
</dbReference>
<dbReference type="FunFam" id="2.40.10.10:FF:000068">
    <property type="entry name" value="transmembrane protease serine 2"/>
    <property type="match status" value="1"/>
</dbReference>
<dbReference type="GO" id="GO:0005576">
    <property type="term" value="C:extracellular region"/>
    <property type="evidence" value="ECO:0007669"/>
    <property type="project" value="UniProtKB-SubCell"/>
</dbReference>
<dbReference type="PANTHER" id="PTHR24276">
    <property type="entry name" value="POLYSERASE-RELATED"/>
    <property type="match status" value="1"/>
</dbReference>
<dbReference type="PROSITE" id="PS00134">
    <property type="entry name" value="TRYPSIN_HIS"/>
    <property type="match status" value="1"/>
</dbReference>
<dbReference type="EMBL" id="JASPKZ010008111">
    <property type="protein sequence ID" value="KAJ9580881.1"/>
    <property type="molecule type" value="Genomic_DNA"/>
</dbReference>
<name>A0AAD7ZI22_DIPPU</name>
<dbReference type="InterPro" id="IPR033116">
    <property type="entry name" value="TRYPSIN_SER"/>
</dbReference>
<evidence type="ECO:0000313" key="10">
    <source>
        <dbReference type="Proteomes" id="UP001233999"/>
    </source>
</evidence>
<proteinExistence type="inferred from homology"/>
<dbReference type="Gene3D" id="2.40.10.10">
    <property type="entry name" value="Trypsin-like serine proteases"/>
    <property type="match status" value="1"/>
</dbReference>
<comment type="subcellular location">
    <subcellularLocation>
        <location evidence="1">Secreted</location>
        <location evidence="1">Extracellular space</location>
    </subcellularLocation>
</comment>
<dbReference type="PROSITE" id="PS50240">
    <property type="entry name" value="TRYPSIN_DOM"/>
    <property type="match status" value="1"/>
</dbReference>
<dbReference type="PROSITE" id="PS00135">
    <property type="entry name" value="TRYPSIN_SER"/>
    <property type="match status" value="1"/>
</dbReference>
<evidence type="ECO:0000313" key="9">
    <source>
        <dbReference type="EMBL" id="KAJ9580881.1"/>
    </source>
</evidence>
<keyword evidence="10" id="KW-1185">Reference proteome</keyword>
<keyword evidence="6" id="KW-1015">Disulfide bond</keyword>
<evidence type="ECO:0000256" key="3">
    <source>
        <dbReference type="ARBA" id="ARBA00022670"/>
    </source>
</evidence>
<comment type="similarity">
    <text evidence="2">Belongs to the peptidase S1 family.</text>
</comment>
<dbReference type="CDD" id="cd00190">
    <property type="entry name" value="Tryp_SPc"/>
    <property type="match status" value="1"/>
</dbReference>
<dbReference type="PRINTS" id="PR00722">
    <property type="entry name" value="CHYMOTRYPSIN"/>
</dbReference>
<dbReference type="InterPro" id="IPR043504">
    <property type="entry name" value="Peptidase_S1_PA_chymotrypsin"/>
</dbReference>
<gene>
    <name evidence="9" type="ORF">L9F63_023942</name>
</gene>
<keyword evidence="4 7" id="KW-0378">Hydrolase</keyword>
<dbReference type="GO" id="GO:0006508">
    <property type="term" value="P:proteolysis"/>
    <property type="evidence" value="ECO:0007669"/>
    <property type="project" value="UniProtKB-KW"/>
</dbReference>
<evidence type="ECO:0000256" key="4">
    <source>
        <dbReference type="ARBA" id="ARBA00022801"/>
    </source>
</evidence>
<protein>
    <recommendedName>
        <fullName evidence="8">Peptidase S1 domain-containing protein</fullName>
    </recommendedName>
</protein>
<evidence type="ECO:0000256" key="6">
    <source>
        <dbReference type="ARBA" id="ARBA00023157"/>
    </source>
</evidence>
<dbReference type="SMART" id="SM00020">
    <property type="entry name" value="Tryp_SPc"/>
    <property type="match status" value="1"/>
</dbReference>
<dbReference type="InterPro" id="IPR050430">
    <property type="entry name" value="Peptidase_S1"/>
</dbReference>
<feature type="non-terminal residue" evidence="9">
    <location>
        <position position="275"/>
    </location>
</feature>
<evidence type="ECO:0000256" key="1">
    <source>
        <dbReference type="ARBA" id="ARBA00004239"/>
    </source>
</evidence>